<feature type="chain" id="PRO_5043919722" evidence="2">
    <location>
        <begin position="17"/>
        <end position="320"/>
    </location>
</feature>
<feature type="signal peptide" evidence="2">
    <location>
        <begin position="1"/>
        <end position="16"/>
    </location>
</feature>
<evidence type="ECO:0000313" key="4">
    <source>
        <dbReference type="Proteomes" id="UP001153954"/>
    </source>
</evidence>
<organism evidence="3 4">
    <name type="scientific">Euphydryas editha</name>
    <name type="common">Edith's checkerspot</name>
    <dbReference type="NCBI Taxonomy" id="104508"/>
    <lineage>
        <taxon>Eukaryota</taxon>
        <taxon>Metazoa</taxon>
        <taxon>Ecdysozoa</taxon>
        <taxon>Arthropoda</taxon>
        <taxon>Hexapoda</taxon>
        <taxon>Insecta</taxon>
        <taxon>Pterygota</taxon>
        <taxon>Neoptera</taxon>
        <taxon>Endopterygota</taxon>
        <taxon>Lepidoptera</taxon>
        <taxon>Glossata</taxon>
        <taxon>Ditrysia</taxon>
        <taxon>Papilionoidea</taxon>
        <taxon>Nymphalidae</taxon>
        <taxon>Nymphalinae</taxon>
        <taxon>Euphydryas</taxon>
    </lineage>
</organism>
<keyword evidence="2" id="KW-0732">Signal</keyword>
<keyword evidence="4" id="KW-1185">Reference proteome</keyword>
<feature type="compositionally biased region" description="Basic and acidic residues" evidence="1">
    <location>
        <begin position="221"/>
        <end position="233"/>
    </location>
</feature>
<accession>A0AAU9UCE6</accession>
<evidence type="ECO:0000313" key="3">
    <source>
        <dbReference type="EMBL" id="CAH2097291.1"/>
    </source>
</evidence>
<name>A0AAU9UCE6_EUPED</name>
<gene>
    <name evidence="3" type="ORF">EEDITHA_LOCUS12534</name>
</gene>
<proteinExistence type="predicted"/>
<evidence type="ECO:0000256" key="1">
    <source>
        <dbReference type="SAM" id="MobiDB-lite"/>
    </source>
</evidence>
<reference evidence="3" key="1">
    <citation type="submission" date="2022-03" db="EMBL/GenBank/DDBJ databases">
        <authorList>
            <person name="Tunstrom K."/>
        </authorList>
    </citation>
    <scope>NUCLEOTIDE SEQUENCE</scope>
</reference>
<comment type="caution">
    <text evidence="3">The sequence shown here is derived from an EMBL/GenBank/DDBJ whole genome shotgun (WGS) entry which is preliminary data.</text>
</comment>
<feature type="compositionally biased region" description="Polar residues" evidence="1">
    <location>
        <begin position="240"/>
        <end position="255"/>
    </location>
</feature>
<sequence>MAKLVLLVLCATGISAKHLLDVNSFLIPNSGVQIRRNTETTLKKRNIEYESDLNLNQRGMNLKPLHAYNSHPNKHRTSENYFKRNNKNRGGLSEDIDNNNNMVINNEYELKTNVYTSDSFYTTENVIEYNVYTNVNEETNTQIKSVDLIQENYPRDTTTVQEPNISLNYGIGQELGVLKTNKNTVSSLNQQQSIRNGDVSTQQNNFMSQEGAFVNNNMKTPNERRTERPRNNKPEGAITRISQSNTTRPNLTNGDKPNRNDGIPAQMDNTEEPIPWVWGSSTSDMDITTEKDDLNNRNAFNGDKCPSDKVKANGVCVDKH</sequence>
<feature type="region of interest" description="Disordered" evidence="1">
    <location>
        <begin position="69"/>
        <end position="94"/>
    </location>
</feature>
<evidence type="ECO:0000256" key="2">
    <source>
        <dbReference type="SAM" id="SignalP"/>
    </source>
</evidence>
<protein>
    <submittedName>
        <fullName evidence="3">Uncharacterized protein</fullName>
    </submittedName>
</protein>
<feature type="region of interest" description="Disordered" evidence="1">
    <location>
        <begin position="214"/>
        <end position="283"/>
    </location>
</feature>
<dbReference type="EMBL" id="CAKOGL010000018">
    <property type="protein sequence ID" value="CAH2097291.1"/>
    <property type="molecule type" value="Genomic_DNA"/>
</dbReference>
<dbReference type="Proteomes" id="UP001153954">
    <property type="component" value="Unassembled WGS sequence"/>
</dbReference>
<dbReference type="AlphaFoldDB" id="A0AAU9UCE6"/>